<dbReference type="Proteomes" id="UP001319200">
    <property type="component" value="Unassembled WGS sequence"/>
</dbReference>
<gene>
    <name evidence="2" type="ORF">KK083_03830</name>
</gene>
<dbReference type="RefSeq" id="WP_254160861.1">
    <property type="nucleotide sequence ID" value="NZ_JAHESF010000003.1"/>
</dbReference>
<dbReference type="AlphaFoldDB" id="A0AAP2GN03"/>
<sequence>MNAYAVKMRHIMPVFLYVTIGSLIGLCMIRYIFAIQTEVLDFKQEVWEIWIPIVFPWIPITIWLRPRFRILIFRKESDRKQFLFQMLTWITMAASMVISQMYLTTASGTLQDASYIEELDSMDRSRYYRIRSFETLTSYGSYDADIHASGKHNEYLNFHLYFVCPIVRDTVRPPEEFKYWYGVSFKKQISNRLSADEKELEYNSFTKECIQKMNAFQFHDVSYFERLPNNEDRDGYLGAVANITKREDNNVVILEPKQGSFENRNGNKLTWIFGSYLIGTTVILLLLLWPRLSKVELERQWRGKKPQKDEVVDMLKFLIPKHPHFVTSVILDLNILVFIVMILAGVHIIFPERLRAFGMGCQPENRNNRR</sequence>
<reference evidence="2 3" key="1">
    <citation type="submission" date="2021-05" db="EMBL/GenBank/DDBJ databases">
        <title>A Polyphasic approach of four new species of the genus Ohtaekwangia: Ohtaekwangia histidinii sp. nov., Ohtaekwangia cretensis sp. nov., Ohtaekwangia indiensis sp. nov., Ohtaekwangia reichenbachii sp. nov. from diverse environment.</title>
        <authorList>
            <person name="Octaviana S."/>
        </authorList>
    </citation>
    <scope>NUCLEOTIDE SEQUENCE [LARGE SCALE GENOMIC DNA]</scope>
    <source>
        <strain evidence="2 3">PWU4</strain>
    </source>
</reference>
<protein>
    <submittedName>
        <fullName evidence="2">Uncharacterized protein</fullName>
    </submittedName>
</protein>
<dbReference type="EMBL" id="JAHESF010000003">
    <property type="protein sequence ID" value="MBT1695992.1"/>
    <property type="molecule type" value="Genomic_DNA"/>
</dbReference>
<evidence type="ECO:0000313" key="3">
    <source>
        <dbReference type="Proteomes" id="UP001319200"/>
    </source>
</evidence>
<keyword evidence="3" id="KW-1185">Reference proteome</keyword>
<feature type="transmembrane region" description="Helical" evidence="1">
    <location>
        <begin position="269"/>
        <end position="289"/>
    </location>
</feature>
<keyword evidence="1" id="KW-0812">Transmembrane</keyword>
<organism evidence="2 3">
    <name type="scientific">Chryseosolibacter histidini</name>
    <dbReference type="NCBI Taxonomy" id="2782349"/>
    <lineage>
        <taxon>Bacteria</taxon>
        <taxon>Pseudomonadati</taxon>
        <taxon>Bacteroidota</taxon>
        <taxon>Cytophagia</taxon>
        <taxon>Cytophagales</taxon>
        <taxon>Chryseotaleaceae</taxon>
        <taxon>Chryseosolibacter</taxon>
    </lineage>
</organism>
<accession>A0AAP2GN03</accession>
<name>A0AAP2GN03_9BACT</name>
<feature type="transmembrane region" description="Helical" evidence="1">
    <location>
        <begin position="325"/>
        <end position="350"/>
    </location>
</feature>
<proteinExistence type="predicted"/>
<evidence type="ECO:0000256" key="1">
    <source>
        <dbReference type="SAM" id="Phobius"/>
    </source>
</evidence>
<comment type="caution">
    <text evidence="2">The sequence shown here is derived from an EMBL/GenBank/DDBJ whole genome shotgun (WGS) entry which is preliminary data.</text>
</comment>
<keyword evidence="1" id="KW-1133">Transmembrane helix</keyword>
<feature type="transmembrane region" description="Helical" evidence="1">
    <location>
        <begin position="12"/>
        <end position="34"/>
    </location>
</feature>
<keyword evidence="1" id="KW-0472">Membrane</keyword>
<feature type="transmembrane region" description="Helical" evidence="1">
    <location>
        <begin position="46"/>
        <end position="64"/>
    </location>
</feature>
<evidence type="ECO:0000313" key="2">
    <source>
        <dbReference type="EMBL" id="MBT1695992.1"/>
    </source>
</evidence>